<evidence type="ECO:0000313" key="7">
    <source>
        <dbReference type="EMBL" id="CEG57890.1"/>
    </source>
</evidence>
<name>A0A098G8U5_9GAMM</name>
<accession>A0A098G8U5</accession>
<dbReference type="OrthoDB" id="9802051at2"/>
<dbReference type="GO" id="GO:0007059">
    <property type="term" value="P:chromosome segregation"/>
    <property type="evidence" value="ECO:0007669"/>
    <property type="project" value="UniProtKB-KW"/>
</dbReference>
<evidence type="ECO:0000256" key="4">
    <source>
        <dbReference type="ARBA" id="ARBA00023125"/>
    </source>
</evidence>
<dbReference type="AlphaFoldDB" id="A0A098G8U5"/>
<dbReference type="InterPro" id="IPR004437">
    <property type="entry name" value="ParB/RepB/Spo0J"/>
</dbReference>
<dbReference type="KEGG" id="lfa:LFA_2519"/>
<dbReference type="GO" id="GO:0005694">
    <property type="term" value="C:chromosome"/>
    <property type="evidence" value="ECO:0007669"/>
    <property type="project" value="TreeGrafter"/>
</dbReference>
<evidence type="ECO:0000256" key="1">
    <source>
        <dbReference type="ARBA" id="ARBA00006295"/>
    </source>
</evidence>
<dbReference type="Pfam" id="PF23552">
    <property type="entry name" value="ParB_C"/>
    <property type="match status" value="1"/>
</dbReference>
<dbReference type="Pfam" id="PF02195">
    <property type="entry name" value="ParB_N"/>
    <property type="match status" value="1"/>
</dbReference>
<dbReference type="InterPro" id="IPR041468">
    <property type="entry name" value="HTH_ParB/Spo0J"/>
</dbReference>
<keyword evidence="8" id="KW-1185">Reference proteome</keyword>
<dbReference type="Gene3D" id="1.10.10.2830">
    <property type="match status" value="1"/>
</dbReference>
<comment type="function">
    <text evidence="5">Involved in chromosome partition. Localize to both poles of the predivisional cell following completion of DNA replication. Binds to the DNA origin of replication.</text>
</comment>
<dbReference type="InterPro" id="IPR003115">
    <property type="entry name" value="ParB_N"/>
</dbReference>
<gene>
    <name evidence="7" type="primary">parB</name>
    <name evidence="7" type="ORF">LFA_2519</name>
</gene>
<dbReference type="HOGENOM" id="CLU_023853_0_0_6"/>
<proteinExistence type="inferred from homology"/>
<evidence type="ECO:0000313" key="8">
    <source>
        <dbReference type="Proteomes" id="UP000032430"/>
    </source>
</evidence>
<dbReference type="GO" id="GO:0045881">
    <property type="term" value="P:positive regulation of sporulation resulting in formation of a cellular spore"/>
    <property type="evidence" value="ECO:0007669"/>
    <property type="project" value="TreeGrafter"/>
</dbReference>
<dbReference type="InterPro" id="IPR050336">
    <property type="entry name" value="Chromosome_partition/occlusion"/>
</dbReference>
<dbReference type="FunFam" id="3.90.1530.30:FF:000001">
    <property type="entry name" value="Chromosome partitioning protein ParB"/>
    <property type="match status" value="1"/>
</dbReference>
<keyword evidence="4" id="KW-0238">DNA-binding</keyword>
<dbReference type="InterPro" id="IPR036086">
    <property type="entry name" value="ParB/Sulfiredoxin_sf"/>
</dbReference>
<feature type="domain" description="ParB-like N-terminal" evidence="6">
    <location>
        <begin position="6"/>
        <end position="96"/>
    </location>
</feature>
<dbReference type="Pfam" id="PF17762">
    <property type="entry name" value="HTH_ParB"/>
    <property type="match status" value="1"/>
</dbReference>
<dbReference type="FunFam" id="1.10.10.2830:FF:000001">
    <property type="entry name" value="Chromosome partitioning protein ParB"/>
    <property type="match status" value="1"/>
</dbReference>
<dbReference type="Proteomes" id="UP000032430">
    <property type="component" value="Chromosome I"/>
</dbReference>
<dbReference type="STRING" id="1212491.LFA_2519"/>
<dbReference type="CDD" id="cd16393">
    <property type="entry name" value="SPO0J_N"/>
    <property type="match status" value="1"/>
</dbReference>
<evidence type="ECO:0000259" key="6">
    <source>
        <dbReference type="SMART" id="SM00470"/>
    </source>
</evidence>
<dbReference type="SUPFAM" id="SSF109709">
    <property type="entry name" value="KorB DNA-binding domain-like"/>
    <property type="match status" value="1"/>
</dbReference>
<dbReference type="SMART" id="SM00470">
    <property type="entry name" value="ParB"/>
    <property type="match status" value="1"/>
</dbReference>
<dbReference type="GO" id="GO:0003677">
    <property type="term" value="F:DNA binding"/>
    <property type="evidence" value="ECO:0007669"/>
    <property type="project" value="UniProtKB-KW"/>
</dbReference>
<sequence>MTTEFSYLPIEHLQASQYQPRQDFNSSALQELAQSIASQGLIEPLVVRRIAKQHYEIIAGERRWRAAKLAGLTAVPCLIGEYTDKQACALTLIENIQREDLNLIEEANGYRRLMDEFHYHQDEIAALVGKSRSHIANILRLLSLTEHLKTLIRDKVLSLGHARVLVGLSPDQQEWFASKALDEQWSVRQLEQAIKLHKSKSVGQPQNAKKDRDVERLQTLLSEQVGAPVQIINDNAAGGWLQVKFFDNDTLAGLLERLGLRYD</sequence>
<dbReference type="PANTHER" id="PTHR33375">
    <property type="entry name" value="CHROMOSOME-PARTITIONING PROTEIN PARB-RELATED"/>
    <property type="match status" value="1"/>
</dbReference>
<dbReference type="RefSeq" id="WP_045096306.1">
    <property type="nucleotide sequence ID" value="NZ_LN614827.1"/>
</dbReference>
<evidence type="ECO:0000256" key="3">
    <source>
        <dbReference type="ARBA" id="ARBA00022829"/>
    </source>
</evidence>
<dbReference type="EMBL" id="LN614827">
    <property type="protein sequence ID" value="CEG57890.1"/>
    <property type="molecule type" value="Genomic_DNA"/>
</dbReference>
<dbReference type="PANTHER" id="PTHR33375:SF1">
    <property type="entry name" value="CHROMOSOME-PARTITIONING PROTEIN PARB-RELATED"/>
    <property type="match status" value="1"/>
</dbReference>
<organism evidence="7 8">
    <name type="scientific">Legionella fallonii LLAP-10</name>
    <dbReference type="NCBI Taxonomy" id="1212491"/>
    <lineage>
        <taxon>Bacteria</taxon>
        <taxon>Pseudomonadati</taxon>
        <taxon>Pseudomonadota</taxon>
        <taxon>Gammaproteobacteria</taxon>
        <taxon>Legionellales</taxon>
        <taxon>Legionellaceae</taxon>
        <taxon>Legionella</taxon>
    </lineage>
</organism>
<reference evidence="8" key="1">
    <citation type="submission" date="2014-09" db="EMBL/GenBank/DDBJ databases">
        <authorList>
            <person name="Gomez-Valero L."/>
        </authorList>
    </citation>
    <scope>NUCLEOTIDE SEQUENCE [LARGE SCALE GENOMIC DNA]</scope>
    <source>
        <strain evidence="8">ATCC700992</strain>
    </source>
</reference>
<evidence type="ECO:0000256" key="2">
    <source>
        <dbReference type="ARBA" id="ARBA00022372"/>
    </source>
</evidence>
<dbReference type="SUPFAM" id="SSF110849">
    <property type="entry name" value="ParB/Sulfiredoxin"/>
    <property type="match status" value="1"/>
</dbReference>
<dbReference type="Gene3D" id="3.90.1530.30">
    <property type="match status" value="1"/>
</dbReference>
<evidence type="ECO:0000256" key="5">
    <source>
        <dbReference type="ARBA" id="ARBA00025472"/>
    </source>
</evidence>
<comment type="similarity">
    <text evidence="1">Belongs to the ParB family.</text>
</comment>
<protein>
    <recommendedName>
        <fullName evidence="2">Probable chromosome-partitioning protein ParB</fullName>
    </recommendedName>
</protein>
<dbReference type="NCBIfam" id="TIGR00180">
    <property type="entry name" value="parB_part"/>
    <property type="match status" value="1"/>
</dbReference>
<keyword evidence="3" id="KW-0159">Chromosome partition</keyword>
<dbReference type="InterPro" id="IPR057240">
    <property type="entry name" value="ParB_dimer_C"/>
</dbReference>